<dbReference type="SMART" id="SM00382">
    <property type="entry name" value="AAA"/>
    <property type="match status" value="1"/>
</dbReference>
<evidence type="ECO:0000256" key="1">
    <source>
        <dbReference type="ARBA" id="ARBA00004417"/>
    </source>
</evidence>
<evidence type="ECO:0000256" key="9">
    <source>
        <dbReference type="ARBA" id="ARBA00023136"/>
    </source>
</evidence>
<dbReference type="CDD" id="cd03257">
    <property type="entry name" value="ABC_NikE_OppD_transporters"/>
    <property type="match status" value="1"/>
</dbReference>
<dbReference type="PROSITE" id="PS50893">
    <property type="entry name" value="ABC_TRANSPORTER_2"/>
    <property type="match status" value="1"/>
</dbReference>
<keyword evidence="9" id="KW-0472">Membrane</keyword>
<evidence type="ECO:0000256" key="4">
    <source>
        <dbReference type="ARBA" id="ARBA00022475"/>
    </source>
</evidence>
<dbReference type="PANTHER" id="PTHR43297:SF14">
    <property type="entry name" value="ATPASE AAA-TYPE CORE DOMAIN-CONTAINING PROTEIN"/>
    <property type="match status" value="1"/>
</dbReference>
<organism evidence="12 13">
    <name type="scientific">Pseudolabrys taiwanensis</name>
    <dbReference type="NCBI Taxonomy" id="331696"/>
    <lineage>
        <taxon>Bacteria</taxon>
        <taxon>Pseudomonadati</taxon>
        <taxon>Pseudomonadota</taxon>
        <taxon>Alphaproteobacteria</taxon>
        <taxon>Hyphomicrobiales</taxon>
        <taxon>Xanthobacteraceae</taxon>
        <taxon>Pseudolabrys</taxon>
    </lineage>
</organism>
<evidence type="ECO:0000256" key="10">
    <source>
        <dbReference type="SAM" id="MobiDB-lite"/>
    </source>
</evidence>
<evidence type="ECO:0000313" key="13">
    <source>
        <dbReference type="Proteomes" id="UP000254889"/>
    </source>
</evidence>
<keyword evidence="8" id="KW-1278">Translocase</keyword>
<dbReference type="GO" id="GO:0055085">
    <property type="term" value="P:transmembrane transport"/>
    <property type="evidence" value="ECO:0007669"/>
    <property type="project" value="UniProtKB-ARBA"/>
</dbReference>
<comment type="similarity">
    <text evidence="2">Belongs to the ABC transporter superfamily.</text>
</comment>
<evidence type="ECO:0000256" key="5">
    <source>
        <dbReference type="ARBA" id="ARBA00022519"/>
    </source>
</evidence>
<gene>
    <name evidence="12" type="ORF">DW352_09295</name>
</gene>
<dbReference type="InterPro" id="IPR027417">
    <property type="entry name" value="P-loop_NTPase"/>
</dbReference>
<dbReference type="NCBIfam" id="TIGR01727">
    <property type="entry name" value="oligo_HPY"/>
    <property type="match status" value="1"/>
</dbReference>
<dbReference type="InterPro" id="IPR003593">
    <property type="entry name" value="AAA+_ATPase"/>
</dbReference>
<dbReference type="SUPFAM" id="SSF52540">
    <property type="entry name" value="P-loop containing nucleoside triphosphate hydrolases"/>
    <property type="match status" value="1"/>
</dbReference>
<keyword evidence="7 12" id="KW-0067">ATP-binding</keyword>
<dbReference type="EMBL" id="CP031417">
    <property type="protein sequence ID" value="AXK80687.1"/>
    <property type="molecule type" value="Genomic_DNA"/>
</dbReference>
<keyword evidence="6" id="KW-0547">Nucleotide-binding</keyword>
<protein>
    <submittedName>
        <fullName evidence="12">ABC transporter ATP-binding protein</fullName>
    </submittedName>
</protein>
<evidence type="ECO:0000259" key="11">
    <source>
        <dbReference type="PROSITE" id="PS50893"/>
    </source>
</evidence>
<dbReference type="InterPro" id="IPR003439">
    <property type="entry name" value="ABC_transporter-like_ATP-bd"/>
</dbReference>
<evidence type="ECO:0000256" key="8">
    <source>
        <dbReference type="ARBA" id="ARBA00022967"/>
    </source>
</evidence>
<dbReference type="KEGG" id="ptaw:DW352_09295"/>
<dbReference type="InterPro" id="IPR017871">
    <property type="entry name" value="ABC_transporter-like_CS"/>
</dbReference>
<evidence type="ECO:0000256" key="3">
    <source>
        <dbReference type="ARBA" id="ARBA00022448"/>
    </source>
</evidence>
<keyword evidence="3" id="KW-0813">Transport</keyword>
<evidence type="ECO:0000256" key="2">
    <source>
        <dbReference type="ARBA" id="ARBA00005417"/>
    </source>
</evidence>
<comment type="subcellular location">
    <subcellularLocation>
        <location evidence="1">Cell inner membrane</location>
        <topology evidence="1">Peripheral membrane protein</topology>
    </subcellularLocation>
</comment>
<keyword evidence="4" id="KW-1003">Cell membrane</keyword>
<dbReference type="Pfam" id="PF00005">
    <property type="entry name" value="ABC_tran"/>
    <property type="match status" value="1"/>
</dbReference>
<dbReference type="Proteomes" id="UP000254889">
    <property type="component" value="Chromosome"/>
</dbReference>
<feature type="region of interest" description="Disordered" evidence="10">
    <location>
        <begin position="1"/>
        <end position="28"/>
    </location>
</feature>
<name>A0A345ZUU0_9HYPH</name>
<dbReference type="InterPro" id="IPR050388">
    <property type="entry name" value="ABC_Ni/Peptide_Import"/>
</dbReference>
<dbReference type="GO" id="GO:0005886">
    <property type="term" value="C:plasma membrane"/>
    <property type="evidence" value="ECO:0007669"/>
    <property type="project" value="UniProtKB-SubCell"/>
</dbReference>
<accession>A0A345ZUU0</accession>
<keyword evidence="13" id="KW-1185">Reference proteome</keyword>
<dbReference type="FunFam" id="3.40.50.300:FF:000016">
    <property type="entry name" value="Oligopeptide ABC transporter ATP-binding component"/>
    <property type="match status" value="1"/>
</dbReference>
<dbReference type="Pfam" id="PF08352">
    <property type="entry name" value="oligo_HPY"/>
    <property type="match status" value="1"/>
</dbReference>
<dbReference type="GO" id="GO:0005524">
    <property type="term" value="F:ATP binding"/>
    <property type="evidence" value="ECO:0007669"/>
    <property type="project" value="UniProtKB-KW"/>
</dbReference>
<proteinExistence type="inferred from homology"/>
<feature type="domain" description="ABC transporter" evidence="11">
    <location>
        <begin position="35"/>
        <end position="283"/>
    </location>
</feature>
<evidence type="ECO:0000313" key="12">
    <source>
        <dbReference type="EMBL" id="AXK80687.1"/>
    </source>
</evidence>
<dbReference type="Gene3D" id="3.40.50.300">
    <property type="entry name" value="P-loop containing nucleotide triphosphate hydrolases"/>
    <property type="match status" value="1"/>
</dbReference>
<dbReference type="OrthoDB" id="9815712at2"/>
<keyword evidence="5" id="KW-0997">Cell inner membrane</keyword>
<reference evidence="12 13" key="1">
    <citation type="submission" date="2018-07" db="EMBL/GenBank/DDBJ databases">
        <authorList>
            <person name="Quirk P.G."/>
            <person name="Krulwich T.A."/>
        </authorList>
    </citation>
    <scope>NUCLEOTIDE SEQUENCE [LARGE SCALE GENOMIC DNA]</scope>
    <source>
        <strain evidence="12 13">CC-BB4</strain>
    </source>
</reference>
<dbReference type="PANTHER" id="PTHR43297">
    <property type="entry name" value="OLIGOPEPTIDE TRANSPORT ATP-BINDING PROTEIN APPD"/>
    <property type="match status" value="1"/>
</dbReference>
<sequence length="349" mass="38624">MTGSEISSTPRKTSTLSESKPAPQLPASRDLVAEGRGVGIFLRRGADELKVVDNFDFAIGRGEFFALVGESGSGKTIIARALMRLLPPTRMRIAGSLRLGDTDVAKAEEKTMRRLRGQRVSMIFQEPMTSLNPIMTVEDQIDEAMRVHGTASKAERAARISQLLSDVLFRNPDQVRRMYPHELSGGMRQRVMIAIALANDPTLLIADEPTTALDVTIQHEIMEILVGLRNRYSLSVLFISHDLALVHSYADTVAVLYGGTLMERGPTRQVIHAPTHPYTAALLACMPQRRLPGQRQTAIEGNVPPVTEWFQGCRFAPRCPRRQPVCTEAAIPMVATREQQEARCLFPLT</sequence>
<dbReference type="PROSITE" id="PS00211">
    <property type="entry name" value="ABC_TRANSPORTER_1"/>
    <property type="match status" value="1"/>
</dbReference>
<evidence type="ECO:0000256" key="6">
    <source>
        <dbReference type="ARBA" id="ARBA00022741"/>
    </source>
</evidence>
<evidence type="ECO:0000256" key="7">
    <source>
        <dbReference type="ARBA" id="ARBA00022840"/>
    </source>
</evidence>
<dbReference type="GO" id="GO:0015833">
    <property type="term" value="P:peptide transport"/>
    <property type="evidence" value="ECO:0007669"/>
    <property type="project" value="InterPro"/>
</dbReference>
<dbReference type="AlphaFoldDB" id="A0A345ZUU0"/>
<feature type="compositionally biased region" description="Polar residues" evidence="10">
    <location>
        <begin position="1"/>
        <end position="18"/>
    </location>
</feature>
<dbReference type="InterPro" id="IPR013563">
    <property type="entry name" value="Oligopep_ABC_C"/>
</dbReference>
<dbReference type="GO" id="GO:0016887">
    <property type="term" value="F:ATP hydrolysis activity"/>
    <property type="evidence" value="ECO:0007669"/>
    <property type="project" value="InterPro"/>
</dbReference>